<reference evidence="8" key="1">
    <citation type="submission" date="2016-10" db="EMBL/GenBank/DDBJ databases">
        <authorList>
            <person name="Varghese N."/>
            <person name="Submissions S."/>
        </authorList>
    </citation>
    <scope>NUCLEOTIDE SEQUENCE [LARGE SCALE GENOMIC DNA]</scope>
    <source>
        <strain evidence="8">CGMCC 1.6963</strain>
    </source>
</reference>
<evidence type="ECO:0000313" key="8">
    <source>
        <dbReference type="Proteomes" id="UP000199019"/>
    </source>
</evidence>
<keyword evidence="8" id="KW-1185">Reference proteome</keyword>
<protein>
    <submittedName>
        <fullName evidence="7">2-dehydro-3-deoxygluconokinase</fullName>
    </submittedName>
</protein>
<keyword evidence="3" id="KW-0547">Nucleotide-binding</keyword>
<evidence type="ECO:0000256" key="1">
    <source>
        <dbReference type="ARBA" id="ARBA00010688"/>
    </source>
</evidence>
<dbReference type="Gene3D" id="3.40.1190.20">
    <property type="match status" value="1"/>
</dbReference>
<name>A0A1H9XML3_9MICO</name>
<dbReference type="Pfam" id="PF00294">
    <property type="entry name" value="PfkB"/>
    <property type="match status" value="1"/>
</dbReference>
<evidence type="ECO:0000259" key="6">
    <source>
        <dbReference type="Pfam" id="PF00294"/>
    </source>
</evidence>
<dbReference type="EMBL" id="FOHB01000009">
    <property type="protein sequence ID" value="SES47067.1"/>
    <property type="molecule type" value="Genomic_DNA"/>
</dbReference>
<dbReference type="PANTHER" id="PTHR43085">
    <property type="entry name" value="HEXOKINASE FAMILY MEMBER"/>
    <property type="match status" value="1"/>
</dbReference>
<gene>
    <name evidence="7" type="ORF">SAMN05216199_3999</name>
</gene>
<dbReference type="Proteomes" id="UP000199019">
    <property type="component" value="Unassembled WGS sequence"/>
</dbReference>
<dbReference type="RefSeq" id="WP_245735925.1">
    <property type="nucleotide sequence ID" value="NZ_FOHB01000009.1"/>
</dbReference>
<accession>A0A1H9XML3</accession>
<keyword evidence="2" id="KW-0808">Transferase</keyword>
<keyword evidence="5" id="KW-0067">ATP-binding</keyword>
<evidence type="ECO:0000256" key="4">
    <source>
        <dbReference type="ARBA" id="ARBA00022777"/>
    </source>
</evidence>
<keyword evidence="4 7" id="KW-0418">Kinase</keyword>
<evidence type="ECO:0000256" key="5">
    <source>
        <dbReference type="ARBA" id="ARBA00022840"/>
    </source>
</evidence>
<proteinExistence type="inferred from homology"/>
<dbReference type="InterPro" id="IPR011611">
    <property type="entry name" value="PfkB_dom"/>
</dbReference>
<dbReference type="SUPFAM" id="SSF53613">
    <property type="entry name" value="Ribokinase-like"/>
    <property type="match status" value="1"/>
</dbReference>
<comment type="similarity">
    <text evidence="1">Belongs to the carbohydrate kinase PfkB family.</text>
</comment>
<dbReference type="InterPro" id="IPR050306">
    <property type="entry name" value="PfkB_Carbo_kinase"/>
</dbReference>
<feature type="domain" description="Carbohydrate kinase PfkB" evidence="6">
    <location>
        <begin position="22"/>
        <end position="316"/>
    </location>
</feature>
<dbReference type="InterPro" id="IPR029056">
    <property type="entry name" value="Ribokinase-like"/>
</dbReference>
<evidence type="ECO:0000313" key="7">
    <source>
        <dbReference type="EMBL" id="SES47067.1"/>
    </source>
</evidence>
<dbReference type="GO" id="GO:0005524">
    <property type="term" value="F:ATP binding"/>
    <property type="evidence" value="ECO:0007669"/>
    <property type="project" value="UniProtKB-KW"/>
</dbReference>
<dbReference type="PANTHER" id="PTHR43085:SF1">
    <property type="entry name" value="PSEUDOURIDINE KINASE-RELATED"/>
    <property type="match status" value="1"/>
</dbReference>
<evidence type="ECO:0000256" key="3">
    <source>
        <dbReference type="ARBA" id="ARBA00022741"/>
    </source>
</evidence>
<dbReference type="STRING" id="587636.SAMN05216199_3999"/>
<evidence type="ECO:0000256" key="2">
    <source>
        <dbReference type="ARBA" id="ARBA00022679"/>
    </source>
</evidence>
<sequence>MTGPGAPTELPGPGGMPRSAPDVVVLGEVLVELSSLEPLGDGATLRLGFSGDALNAAAASAAAGAHTALVARVPDDELGDQLLARVAGLGVDTSAVVRAPGQHGLYLTHADPSGERQFTYVRRGSAGSGLSVADLDDELLRAAGVVLASGVACAVSDTLAEAVHHAAEVASRFVYDPNFRPRLTSAQQARTQLERLAPLAEVVTPSWPGEVGQLLGLAPGTSADEALAAVVPLGAAHVVMTCGPQGALVSTDGAVHEVPGVPAPVVVDQTGAGDCLTGTLAARLALGDDLLDAVRLAASAAALSVQGQGGTGHVPTLTESRAALAAARPIKELTPR</sequence>
<dbReference type="GO" id="GO:0016301">
    <property type="term" value="F:kinase activity"/>
    <property type="evidence" value="ECO:0007669"/>
    <property type="project" value="UniProtKB-KW"/>
</dbReference>
<organism evidence="7 8">
    <name type="scientific">Pedococcus cremeus</name>
    <dbReference type="NCBI Taxonomy" id="587636"/>
    <lineage>
        <taxon>Bacteria</taxon>
        <taxon>Bacillati</taxon>
        <taxon>Actinomycetota</taxon>
        <taxon>Actinomycetes</taxon>
        <taxon>Micrococcales</taxon>
        <taxon>Intrasporangiaceae</taxon>
        <taxon>Pedococcus</taxon>
    </lineage>
</organism>
<dbReference type="AlphaFoldDB" id="A0A1H9XML3"/>